<keyword evidence="3" id="KW-1185">Reference proteome</keyword>
<gene>
    <name evidence="2" type="ORF">RM590_33860</name>
</gene>
<name>A0ABU2N1P0_9ACTN</name>
<proteinExistence type="predicted"/>
<evidence type="ECO:0000256" key="1">
    <source>
        <dbReference type="SAM" id="MobiDB-lite"/>
    </source>
</evidence>
<feature type="region of interest" description="Disordered" evidence="1">
    <location>
        <begin position="68"/>
        <end position="89"/>
    </location>
</feature>
<dbReference type="Proteomes" id="UP001183246">
    <property type="component" value="Unassembled WGS sequence"/>
</dbReference>
<evidence type="ECO:0000313" key="3">
    <source>
        <dbReference type="Proteomes" id="UP001183246"/>
    </source>
</evidence>
<protein>
    <submittedName>
        <fullName evidence="2">Uncharacterized protein</fullName>
    </submittedName>
</protein>
<accession>A0ABU2N1P0</accession>
<evidence type="ECO:0000313" key="2">
    <source>
        <dbReference type="EMBL" id="MDT0347517.1"/>
    </source>
</evidence>
<reference evidence="3" key="1">
    <citation type="submission" date="2023-07" db="EMBL/GenBank/DDBJ databases">
        <title>30 novel species of actinomycetes from the DSMZ collection.</title>
        <authorList>
            <person name="Nouioui I."/>
        </authorList>
    </citation>
    <scope>NUCLEOTIDE SEQUENCE [LARGE SCALE GENOMIC DNA]</scope>
    <source>
        <strain evidence="3">DSM 44938</strain>
    </source>
</reference>
<dbReference type="EMBL" id="JAVREL010000034">
    <property type="protein sequence ID" value="MDT0347517.1"/>
    <property type="molecule type" value="Genomic_DNA"/>
</dbReference>
<organism evidence="2 3">
    <name type="scientific">Streptomyces litchfieldiae</name>
    <dbReference type="NCBI Taxonomy" id="3075543"/>
    <lineage>
        <taxon>Bacteria</taxon>
        <taxon>Bacillati</taxon>
        <taxon>Actinomycetota</taxon>
        <taxon>Actinomycetes</taxon>
        <taxon>Kitasatosporales</taxon>
        <taxon>Streptomycetaceae</taxon>
        <taxon>Streptomyces</taxon>
    </lineage>
</organism>
<sequence>MDLPVQVGAAGRVLVGAAEHVGQVAAGGGDPLDLLVEGADAGAYGVLPVAARRAVGKDIRDGIERHHRHGPAYVDERDPAQFVPPVHPA</sequence>
<comment type="caution">
    <text evidence="2">The sequence shown here is derived from an EMBL/GenBank/DDBJ whole genome shotgun (WGS) entry which is preliminary data.</text>
</comment>